<comment type="caution">
    <text evidence="2">The sequence shown here is derived from an EMBL/GenBank/DDBJ whole genome shotgun (WGS) entry which is preliminary data.</text>
</comment>
<keyword evidence="1" id="KW-0472">Membrane</keyword>
<name>A0ABW4BP59_9LACO</name>
<organism evidence="2 3">
    <name type="scientific">Lapidilactobacillus gannanensis</name>
    <dbReference type="NCBI Taxonomy" id="2486002"/>
    <lineage>
        <taxon>Bacteria</taxon>
        <taxon>Bacillati</taxon>
        <taxon>Bacillota</taxon>
        <taxon>Bacilli</taxon>
        <taxon>Lactobacillales</taxon>
        <taxon>Lactobacillaceae</taxon>
        <taxon>Lapidilactobacillus</taxon>
    </lineage>
</organism>
<dbReference type="EMBL" id="JBHTOH010000038">
    <property type="protein sequence ID" value="MFD1411295.1"/>
    <property type="molecule type" value="Genomic_DNA"/>
</dbReference>
<evidence type="ECO:0000313" key="3">
    <source>
        <dbReference type="Proteomes" id="UP001597191"/>
    </source>
</evidence>
<dbReference type="RefSeq" id="WP_125647395.1">
    <property type="nucleotide sequence ID" value="NZ_JBHTOH010000038.1"/>
</dbReference>
<sequence>MINALFGGGLFLFGLVFLFHPAKQPTNMLSYKTALATSTSSGFYLAQRWCRNTLLLLGLIQISLGAMINHFQLNNLVLLWLLAIVIGSWLSFRYLEHKLRQYLMRIGHLPQKYQFHK</sequence>
<keyword evidence="1" id="KW-0812">Transmembrane</keyword>
<proteinExistence type="predicted"/>
<evidence type="ECO:0000313" key="2">
    <source>
        <dbReference type="EMBL" id="MFD1411295.1"/>
    </source>
</evidence>
<feature type="transmembrane region" description="Helical" evidence="1">
    <location>
        <begin position="53"/>
        <end position="71"/>
    </location>
</feature>
<gene>
    <name evidence="2" type="ORF">ACFQ4R_06735</name>
</gene>
<accession>A0ABW4BP59</accession>
<dbReference type="Proteomes" id="UP001597191">
    <property type="component" value="Unassembled WGS sequence"/>
</dbReference>
<evidence type="ECO:0000256" key="1">
    <source>
        <dbReference type="SAM" id="Phobius"/>
    </source>
</evidence>
<protein>
    <submittedName>
        <fullName evidence="2">Uncharacterized protein</fullName>
    </submittedName>
</protein>
<keyword evidence="3" id="KW-1185">Reference proteome</keyword>
<keyword evidence="1" id="KW-1133">Transmembrane helix</keyword>
<reference evidence="3" key="1">
    <citation type="journal article" date="2019" name="Int. J. Syst. Evol. Microbiol.">
        <title>The Global Catalogue of Microorganisms (GCM) 10K type strain sequencing project: providing services to taxonomists for standard genome sequencing and annotation.</title>
        <authorList>
            <consortium name="The Broad Institute Genomics Platform"/>
            <consortium name="The Broad Institute Genome Sequencing Center for Infectious Disease"/>
            <person name="Wu L."/>
            <person name="Ma J."/>
        </authorList>
    </citation>
    <scope>NUCLEOTIDE SEQUENCE [LARGE SCALE GENOMIC DNA]</scope>
    <source>
        <strain evidence="3">CCM 8937</strain>
    </source>
</reference>
<feature type="transmembrane region" description="Helical" evidence="1">
    <location>
        <begin position="77"/>
        <end position="95"/>
    </location>
</feature>